<name>A0A9W9FI14_9EURO</name>
<gene>
    <name evidence="10" type="ORF">N7456_006525</name>
</gene>
<comment type="subcellular location">
    <subcellularLocation>
        <location evidence="2">Nucleus</location>
    </subcellularLocation>
</comment>
<dbReference type="Pfam" id="PF08648">
    <property type="entry name" value="SNRNP27"/>
    <property type="match status" value="1"/>
</dbReference>
<protein>
    <recommendedName>
        <fullName evidence="9">U4/U6.U5 small nuclear ribonucleoprotein 27kDa protein domain-containing protein</fullName>
    </recommendedName>
</protein>
<dbReference type="EMBL" id="JAPQKH010000004">
    <property type="protein sequence ID" value="KAJ5100473.1"/>
    <property type="molecule type" value="Genomic_DNA"/>
</dbReference>
<dbReference type="OrthoDB" id="21368at2759"/>
<dbReference type="AlphaFoldDB" id="A0A9W9FI14"/>
<feature type="domain" description="U4/U6.U5 small nuclear ribonucleoprotein 27kDa protein" evidence="9">
    <location>
        <begin position="181"/>
        <end position="234"/>
    </location>
</feature>
<evidence type="ECO:0000256" key="3">
    <source>
        <dbReference type="ARBA" id="ARBA00008218"/>
    </source>
</evidence>
<evidence type="ECO:0000256" key="2">
    <source>
        <dbReference type="ARBA" id="ARBA00004123"/>
    </source>
</evidence>
<dbReference type="Proteomes" id="UP001149165">
    <property type="component" value="Unassembled WGS sequence"/>
</dbReference>
<evidence type="ECO:0000256" key="8">
    <source>
        <dbReference type="SAM" id="MobiDB-lite"/>
    </source>
</evidence>
<reference evidence="10" key="2">
    <citation type="journal article" date="2023" name="IMA Fungus">
        <title>Comparative genomic study of the Penicillium genus elucidates a diverse pangenome and 15 lateral gene transfer events.</title>
        <authorList>
            <person name="Petersen C."/>
            <person name="Sorensen T."/>
            <person name="Nielsen M.R."/>
            <person name="Sondergaard T.E."/>
            <person name="Sorensen J.L."/>
            <person name="Fitzpatrick D.A."/>
            <person name="Frisvad J.C."/>
            <person name="Nielsen K.L."/>
        </authorList>
    </citation>
    <scope>NUCLEOTIDE SEQUENCE</scope>
    <source>
        <strain evidence="10">IBT 30069</strain>
    </source>
</reference>
<organism evidence="10 11">
    <name type="scientific">Penicillium angulare</name>
    <dbReference type="NCBI Taxonomy" id="116970"/>
    <lineage>
        <taxon>Eukaryota</taxon>
        <taxon>Fungi</taxon>
        <taxon>Dikarya</taxon>
        <taxon>Ascomycota</taxon>
        <taxon>Pezizomycotina</taxon>
        <taxon>Eurotiomycetes</taxon>
        <taxon>Eurotiomycetidae</taxon>
        <taxon>Eurotiales</taxon>
        <taxon>Aspergillaceae</taxon>
        <taxon>Penicillium</taxon>
    </lineage>
</organism>
<dbReference type="InterPro" id="IPR013957">
    <property type="entry name" value="SNRNP27"/>
</dbReference>
<evidence type="ECO:0000256" key="5">
    <source>
        <dbReference type="ARBA" id="ARBA00022664"/>
    </source>
</evidence>
<feature type="region of interest" description="Disordered" evidence="8">
    <location>
        <begin position="1"/>
        <end position="180"/>
    </location>
</feature>
<keyword evidence="5" id="KW-0507">mRNA processing</keyword>
<accession>A0A9W9FI14</accession>
<comment type="similarity">
    <text evidence="3">Belongs to the SNUT3 family.</text>
</comment>
<reference evidence="10" key="1">
    <citation type="submission" date="2022-11" db="EMBL/GenBank/DDBJ databases">
        <authorList>
            <person name="Petersen C."/>
        </authorList>
    </citation>
    <scope>NUCLEOTIDE SEQUENCE</scope>
    <source>
        <strain evidence="10">IBT 30069</strain>
    </source>
</reference>
<dbReference type="PANTHER" id="PTHR31077">
    <property type="entry name" value="U4/U6.U5 SMALL NUCLEAR RIBONUCLEOPROTEIN 27 KDA PROTEIN"/>
    <property type="match status" value="1"/>
</dbReference>
<keyword evidence="7" id="KW-0539">Nucleus</keyword>
<feature type="compositionally biased region" description="Basic and acidic residues" evidence="8">
    <location>
        <begin position="138"/>
        <end position="173"/>
    </location>
</feature>
<evidence type="ECO:0000256" key="7">
    <source>
        <dbReference type="ARBA" id="ARBA00023242"/>
    </source>
</evidence>
<keyword evidence="11" id="KW-1185">Reference proteome</keyword>
<comment type="subunit">
    <text evidence="4">Part of a tri-snRNP complex.</text>
</comment>
<evidence type="ECO:0000256" key="6">
    <source>
        <dbReference type="ARBA" id="ARBA00023187"/>
    </source>
</evidence>
<comment type="function">
    <text evidence="1">May play a role in mRNA splicing.</text>
</comment>
<feature type="compositionally biased region" description="Basic and acidic residues" evidence="8">
    <location>
        <begin position="68"/>
        <end position="89"/>
    </location>
</feature>
<comment type="caution">
    <text evidence="10">The sequence shown here is derived from an EMBL/GenBank/DDBJ whole genome shotgun (WGS) entry which is preliminary data.</text>
</comment>
<evidence type="ECO:0000313" key="10">
    <source>
        <dbReference type="EMBL" id="KAJ5100473.1"/>
    </source>
</evidence>
<keyword evidence="6" id="KW-0508">mRNA splicing</keyword>
<dbReference type="GO" id="GO:0006397">
    <property type="term" value="P:mRNA processing"/>
    <property type="evidence" value="ECO:0007669"/>
    <property type="project" value="UniProtKB-KW"/>
</dbReference>
<sequence>MAEPPAKRARRVDSSAMWEKNDPHSRQAEQGSEVDHRRSPAPRDDRRDGPREDRRYRSRSRDRKNTRRERSWSRDRRDRDRRDRDRDTRAPQGRNRSTSRDRGFDRRGYKANRDRSRSRSPARNGANARPGSRSPPRVYKDDRRPGRRDPRDRDDGRQANGSHTKDEMDIDFKEDADEDEMETMMRKAMGFTRFRTTKNTKVPGNDIYGVRKEKQTEYRQYMNRSGGFNRPLSPG</sequence>
<evidence type="ECO:0000256" key="4">
    <source>
        <dbReference type="ARBA" id="ARBA00011825"/>
    </source>
</evidence>
<feature type="compositionally biased region" description="Basic residues" evidence="8">
    <location>
        <begin position="56"/>
        <end position="67"/>
    </location>
</feature>
<dbReference type="GO" id="GO:0008380">
    <property type="term" value="P:RNA splicing"/>
    <property type="evidence" value="ECO:0007669"/>
    <property type="project" value="UniProtKB-KW"/>
</dbReference>
<evidence type="ECO:0000259" key="9">
    <source>
        <dbReference type="Pfam" id="PF08648"/>
    </source>
</evidence>
<evidence type="ECO:0000313" key="11">
    <source>
        <dbReference type="Proteomes" id="UP001149165"/>
    </source>
</evidence>
<feature type="compositionally biased region" description="Basic and acidic residues" evidence="8">
    <location>
        <begin position="19"/>
        <end position="55"/>
    </location>
</feature>
<feature type="compositionally biased region" description="Basic and acidic residues" evidence="8">
    <location>
        <begin position="98"/>
        <end position="117"/>
    </location>
</feature>
<dbReference type="GO" id="GO:0071011">
    <property type="term" value="C:precatalytic spliceosome"/>
    <property type="evidence" value="ECO:0007669"/>
    <property type="project" value="TreeGrafter"/>
</dbReference>
<proteinExistence type="inferred from homology"/>
<dbReference type="PANTHER" id="PTHR31077:SF1">
    <property type="entry name" value="U4_U6.U5 SMALL NUCLEAR RIBONUCLEOPROTEIN 27 KDA PROTEIN"/>
    <property type="match status" value="1"/>
</dbReference>
<evidence type="ECO:0000256" key="1">
    <source>
        <dbReference type="ARBA" id="ARBA00003632"/>
    </source>
</evidence>